<dbReference type="EMBL" id="CM045766">
    <property type="protein sequence ID" value="KAI8003592.1"/>
    <property type="molecule type" value="Genomic_DNA"/>
</dbReference>
<comment type="caution">
    <text evidence="1">The sequence shown here is derived from an EMBL/GenBank/DDBJ whole genome shotgun (WGS) entry which is preliminary data.</text>
</comment>
<organism evidence="1 2">
    <name type="scientific">Camellia lanceoleosa</name>
    <dbReference type="NCBI Taxonomy" id="1840588"/>
    <lineage>
        <taxon>Eukaryota</taxon>
        <taxon>Viridiplantae</taxon>
        <taxon>Streptophyta</taxon>
        <taxon>Embryophyta</taxon>
        <taxon>Tracheophyta</taxon>
        <taxon>Spermatophyta</taxon>
        <taxon>Magnoliopsida</taxon>
        <taxon>eudicotyledons</taxon>
        <taxon>Gunneridae</taxon>
        <taxon>Pentapetalae</taxon>
        <taxon>asterids</taxon>
        <taxon>Ericales</taxon>
        <taxon>Theaceae</taxon>
        <taxon>Camellia</taxon>
    </lineage>
</organism>
<protein>
    <submittedName>
        <fullName evidence="1">Uncharacterized protein</fullName>
    </submittedName>
</protein>
<evidence type="ECO:0000313" key="1">
    <source>
        <dbReference type="EMBL" id="KAI8003592.1"/>
    </source>
</evidence>
<sequence>MSCKLIPFEIHFSGSAASSLLVSLSLSLQRTTIKFVIETLWTSLRPFILKHCDIILKGKKRVVDVMPIATGHEREELEAELEVFYCLFSSIHVSDTEGMFGDELSSWTFWHQATLQHQRMALFLSLCSVLFIFSLYSIYASAALLPLQPHLDGQWKQEQDGDNHDHVA</sequence>
<name>A0ACC0GSP6_9ERIC</name>
<proteinExistence type="predicted"/>
<reference evidence="1 2" key="1">
    <citation type="journal article" date="2022" name="Plant J.">
        <title>Chromosome-level genome of Camellia lanceoleosa provides a valuable resource for understanding genome evolution and self-incompatibility.</title>
        <authorList>
            <person name="Gong W."/>
            <person name="Xiao S."/>
            <person name="Wang L."/>
            <person name="Liao Z."/>
            <person name="Chang Y."/>
            <person name="Mo W."/>
            <person name="Hu G."/>
            <person name="Li W."/>
            <person name="Zhao G."/>
            <person name="Zhu H."/>
            <person name="Hu X."/>
            <person name="Ji K."/>
            <person name="Xiang X."/>
            <person name="Song Q."/>
            <person name="Yuan D."/>
            <person name="Jin S."/>
            <person name="Zhang L."/>
        </authorList>
    </citation>
    <scope>NUCLEOTIDE SEQUENCE [LARGE SCALE GENOMIC DNA]</scope>
    <source>
        <strain evidence="1">SQ_2022a</strain>
    </source>
</reference>
<accession>A0ACC0GSP6</accession>
<dbReference type="Proteomes" id="UP001060215">
    <property type="component" value="Chromosome 9"/>
</dbReference>
<evidence type="ECO:0000313" key="2">
    <source>
        <dbReference type="Proteomes" id="UP001060215"/>
    </source>
</evidence>
<keyword evidence="2" id="KW-1185">Reference proteome</keyword>
<gene>
    <name evidence="1" type="ORF">LOK49_LG08G01781</name>
</gene>